<dbReference type="InterPro" id="IPR035983">
    <property type="entry name" value="Hect_E3_ubiquitin_ligase"/>
</dbReference>
<dbReference type="EMBL" id="CALNXK010000063">
    <property type="protein sequence ID" value="CAH3139854.1"/>
    <property type="molecule type" value="Genomic_DNA"/>
</dbReference>
<keyword evidence="6" id="KW-1185">Reference proteome</keyword>
<evidence type="ECO:0000256" key="3">
    <source>
        <dbReference type="SAM" id="MobiDB-lite"/>
    </source>
</evidence>
<name>A0ABN8PDM8_9CNID</name>
<reference evidence="5 6" key="1">
    <citation type="submission" date="2022-05" db="EMBL/GenBank/DDBJ databases">
        <authorList>
            <consortium name="Genoscope - CEA"/>
            <person name="William W."/>
        </authorList>
    </citation>
    <scope>NUCLEOTIDE SEQUENCE [LARGE SCALE GENOMIC DNA]</scope>
</reference>
<organism evidence="5 6">
    <name type="scientific">Porites lobata</name>
    <dbReference type="NCBI Taxonomy" id="104759"/>
    <lineage>
        <taxon>Eukaryota</taxon>
        <taxon>Metazoa</taxon>
        <taxon>Cnidaria</taxon>
        <taxon>Anthozoa</taxon>
        <taxon>Hexacorallia</taxon>
        <taxon>Scleractinia</taxon>
        <taxon>Fungiina</taxon>
        <taxon>Poritidae</taxon>
        <taxon>Porites</taxon>
    </lineage>
</organism>
<evidence type="ECO:0000259" key="4">
    <source>
        <dbReference type="PROSITE" id="PS50237"/>
    </source>
</evidence>
<feature type="domain" description="HECT" evidence="4">
    <location>
        <begin position="404"/>
        <end position="446"/>
    </location>
</feature>
<accession>A0ABN8PDM8</accession>
<feature type="compositionally biased region" description="Polar residues" evidence="3">
    <location>
        <begin position="102"/>
        <end position="112"/>
    </location>
</feature>
<feature type="domain" description="HECT" evidence="4">
    <location>
        <begin position="253"/>
        <end position="292"/>
    </location>
</feature>
<evidence type="ECO:0000256" key="1">
    <source>
        <dbReference type="ARBA" id="ARBA00022786"/>
    </source>
</evidence>
<protein>
    <recommendedName>
        <fullName evidence="4">HECT domain-containing protein</fullName>
    </recommendedName>
</protein>
<feature type="active site" description="Glycyl thioester intermediate" evidence="2">
    <location>
        <position position="440"/>
    </location>
</feature>
<comment type="caution">
    <text evidence="5">The sequence shown here is derived from an EMBL/GenBank/DDBJ whole genome shotgun (WGS) entry which is preliminary data.</text>
</comment>
<feature type="region of interest" description="Disordered" evidence="3">
    <location>
        <begin position="91"/>
        <end position="112"/>
    </location>
</feature>
<proteinExistence type="predicted"/>
<evidence type="ECO:0000313" key="5">
    <source>
        <dbReference type="EMBL" id="CAH3139854.1"/>
    </source>
</evidence>
<dbReference type="PROSITE" id="PS50237">
    <property type="entry name" value="HECT"/>
    <property type="match status" value="2"/>
</dbReference>
<dbReference type="Gene3D" id="3.30.2410.10">
    <property type="entry name" value="Hect, E3 ligase catalytic domain"/>
    <property type="match status" value="1"/>
</dbReference>
<dbReference type="SUPFAM" id="SSF56204">
    <property type="entry name" value="Hect, E3 ligase catalytic domain"/>
    <property type="match status" value="1"/>
</dbReference>
<gene>
    <name evidence="5" type="ORF">PLOB_00040875</name>
</gene>
<evidence type="ECO:0000313" key="6">
    <source>
        <dbReference type="Proteomes" id="UP001159405"/>
    </source>
</evidence>
<dbReference type="Proteomes" id="UP001159405">
    <property type="component" value="Unassembled WGS sequence"/>
</dbReference>
<dbReference type="Pfam" id="PF00632">
    <property type="entry name" value="HECT"/>
    <property type="match status" value="1"/>
</dbReference>
<evidence type="ECO:0000256" key="2">
    <source>
        <dbReference type="PROSITE-ProRule" id="PRU00104"/>
    </source>
</evidence>
<dbReference type="InterPro" id="IPR000569">
    <property type="entry name" value="HECT_dom"/>
</dbReference>
<sequence length="477" mass="53009">MLQCLANCRDLSVIGTSWSVRDLKSALGGQAKIYLRPIQKNLSTRSQEPKLSESLLKEKCRWCQKPFLFSELREHSSHCTGNFFGDSDDDATDLPAVMSGRPDSSNNSTESSLNVPISVAAQQPANASVDLHTASSPKYSQTTQQLPLHQDSMVAATQPANYVTSPSIQATTQQLGGEAVDDARRSISNLEDILEQVAIKCADSGNPVQMLQCLQDSVVVGRALEIVNVSESLEGDVNYILVNRYNLLETAFDEIQLIENPRLTLQVQFCGEIAEDLGGPRKEFFGLILHEIKEKYFDHGLRWDFEKDYETVGLIMGMSILQNGKIPRFLTEELGSRMPTFLHLFRPNPVSILTSRKLTMLLTPSLSPEGSNRKKFETEVYSLFVKYLREAASGRRGRVSLGHVLRFITGTDEEPILGFKMQPSIEFCENSIFFPTSNTCINSLKLVRGSLIPPLPSEAELFQTFDVAFGCAYFGSV</sequence>
<keyword evidence="1 2" id="KW-0833">Ubl conjugation pathway</keyword>
<dbReference type="Gene3D" id="3.90.1750.10">
    <property type="entry name" value="Hect, E3 ligase catalytic domains"/>
    <property type="match status" value="1"/>
</dbReference>
<comment type="caution">
    <text evidence="2">Lacks conserved residue(s) required for the propagation of feature annotation.</text>
</comment>